<keyword evidence="6 8" id="KW-1133">Transmembrane helix</keyword>
<evidence type="ECO:0000256" key="3">
    <source>
        <dbReference type="ARBA" id="ARBA00022475"/>
    </source>
</evidence>
<evidence type="ECO:0000256" key="1">
    <source>
        <dbReference type="ARBA" id="ARBA00004429"/>
    </source>
</evidence>
<keyword evidence="2 8" id="KW-0813">Transport</keyword>
<dbReference type="STRING" id="54914.AV540_03765"/>
<feature type="domain" description="ABC transmembrane type-1" evidence="9">
    <location>
        <begin position="61"/>
        <end position="248"/>
    </location>
</feature>
<dbReference type="GO" id="GO:0055085">
    <property type="term" value="P:transmembrane transport"/>
    <property type="evidence" value="ECO:0007669"/>
    <property type="project" value="InterPro"/>
</dbReference>
<evidence type="ECO:0000256" key="5">
    <source>
        <dbReference type="ARBA" id="ARBA00022692"/>
    </source>
</evidence>
<feature type="transmembrane region" description="Helical" evidence="8">
    <location>
        <begin position="204"/>
        <end position="225"/>
    </location>
</feature>
<keyword evidence="11" id="KW-1185">Reference proteome</keyword>
<gene>
    <name evidence="10" type="ORF">BPA01_40640</name>
</gene>
<evidence type="ECO:0000259" key="9">
    <source>
        <dbReference type="PROSITE" id="PS50928"/>
    </source>
</evidence>
<organism evidence="10 11">
    <name type="scientific">Brevibacillus parabrevis</name>
    <dbReference type="NCBI Taxonomy" id="54914"/>
    <lineage>
        <taxon>Bacteria</taxon>
        <taxon>Bacillati</taxon>
        <taxon>Bacillota</taxon>
        <taxon>Bacilli</taxon>
        <taxon>Bacillales</taxon>
        <taxon>Paenibacillaceae</taxon>
        <taxon>Brevibacillus</taxon>
    </lineage>
</organism>
<feature type="transmembrane region" description="Helical" evidence="8">
    <location>
        <begin position="7"/>
        <end position="26"/>
    </location>
</feature>
<evidence type="ECO:0000256" key="4">
    <source>
        <dbReference type="ARBA" id="ARBA00022519"/>
    </source>
</evidence>
<evidence type="ECO:0000313" key="10">
    <source>
        <dbReference type="EMBL" id="GEB34484.1"/>
    </source>
</evidence>
<comment type="caution">
    <text evidence="10">The sequence shown here is derived from an EMBL/GenBank/DDBJ whole genome shotgun (WGS) entry which is preliminary data.</text>
</comment>
<evidence type="ECO:0000313" key="11">
    <source>
        <dbReference type="Proteomes" id="UP000316882"/>
    </source>
</evidence>
<keyword evidence="4" id="KW-0997">Cell inner membrane</keyword>
<evidence type="ECO:0000256" key="6">
    <source>
        <dbReference type="ARBA" id="ARBA00022989"/>
    </source>
</evidence>
<evidence type="ECO:0000256" key="7">
    <source>
        <dbReference type="ARBA" id="ARBA00023136"/>
    </source>
</evidence>
<protein>
    <submittedName>
        <fullName evidence="10">ABC transporter permease</fullName>
    </submittedName>
</protein>
<accession>A0A4Y3PMA5</accession>
<dbReference type="InterPro" id="IPR035906">
    <property type="entry name" value="MetI-like_sf"/>
</dbReference>
<comment type="subcellular location">
    <subcellularLocation>
        <location evidence="1">Cell inner membrane</location>
        <topology evidence="1">Multi-pass membrane protein</topology>
    </subcellularLocation>
    <subcellularLocation>
        <location evidence="8">Cell membrane</location>
        <topology evidence="8">Multi-pass membrane protein</topology>
    </subcellularLocation>
</comment>
<evidence type="ECO:0000256" key="8">
    <source>
        <dbReference type="RuleBase" id="RU363032"/>
    </source>
</evidence>
<dbReference type="GeneID" id="87610581"/>
<comment type="similarity">
    <text evidence="8">Belongs to the binding-protein-dependent transport system permease family.</text>
</comment>
<feature type="transmembrane region" description="Helical" evidence="8">
    <location>
        <begin position="93"/>
        <end position="116"/>
    </location>
</feature>
<dbReference type="GO" id="GO:0005886">
    <property type="term" value="C:plasma membrane"/>
    <property type="evidence" value="ECO:0007669"/>
    <property type="project" value="UniProtKB-SubCell"/>
</dbReference>
<dbReference type="PANTHER" id="PTHR43357">
    <property type="entry name" value="INNER MEMBRANE ABC TRANSPORTER PERMEASE PROTEIN YDCV"/>
    <property type="match status" value="1"/>
</dbReference>
<proteinExistence type="inferred from homology"/>
<dbReference type="Gene3D" id="1.10.3720.10">
    <property type="entry name" value="MetI-like"/>
    <property type="match status" value="1"/>
</dbReference>
<dbReference type="CDD" id="cd06261">
    <property type="entry name" value="TM_PBP2"/>
    <property type="match status" value="1"/>
</dbReference>
<feature type="transmembrane region" description="Helical" evidence="8">
    <location>
        <begin position="63"/>
        <end position="87"/>
    </location>
</feature>
<dbReference type="Pfam" id="PF00528">
    <property type="entry name" value="BPD_transp_1"/>
    <property type="match status" value="1"/>
</dbReference>
<keyword evidence="5 8" id="KW-0812">Transmembrane</keyword>
<name>A0A4Y3PMA5_BREPA</name>
<feature type="transmembrane region" description="Helical" evidence="8">
    <location>
        <begin position="231"/>
        <end position="249"/>
    </location>
</feature>
<feature type="transmembrane region" description="Helical" evidence="8">
    <location>
        <begin position="128"/>
        <end position="147"/>
    </location>
</feature>
<dbReference type="AlphaFoldDB" id="A0A4Y3PMA5"/>
<feature type="transmembrane region" description="Helical" evidence="8">
    <location>
        <begin position="173"/>
        <end position="197"/>
    </location>
</feature>
<dbReference type="InterPro" id="IPR000515">
    <property type="entry name" value="MetI-like"/>
</dbReference>
<dbReference type="SUPFAM" id="SSF161098">
    <property type="entry name" value="MetI-like"/>
    <property type="match status" value="1"/>
</dbReference>
<dbReference type="RefSeq" id="WP_122962313.1">
    <property type="nucleotide sequence ID" value="NZ_BJMH01000023.1"/>
</dbReference>
<sequence length="263" mass="29063">MQTAGKALVYVLVFLISALILSPLLFTVAGSFAVYWGADMYSAGVTLSWYAKVFEKFGHTIGFTLVLAFCTVLVNTVLGTMAGYWFYRWKSRWVFVLEELLSLPIAVPGIAIALALIQTYPAMRASGALMLVGHVIITFPLMFRTVLGTLRTKDFRTLDECAATLGAGPMYRFFHVIFPSIRGAILSGAVMVFMLSLGEFNMNFFLYTPLTVTLPIGLYEAYSTLRIELGSAYTTLFLAMAIPLMYLLHRLNQSSAFSRNGGV</sequence>
<dbReference type="PANTHER" id="PTHR43357:SF4">
    <property type="entry name" value="INNER MEMBRANE ABC TRANSPORTER PERMEASE PROTEIN YDCV"/>
    <property type="match status" value="1"/>
</dbReference>
<dbReference type="PROSITE" id="PS50928">
    <property type="entry name" value="ABC_TM1"/>
    <property type="match status" value="1"/>
</dbReference>
<keyword evidence="3" id="KW-1003">Cell membrane</keyword>
<evidence type="ECO:0000256" key="2">
    <source>
        <dbReference type="ARBA" id="ARBA00022448"/>
    </source>
</evidence>
<reference evidence="10 11" key="1">
    <citation type="submission" date="2019-06" db="EMBL/GenBank/DDBJ databases">
        <title>Whole genome shotgun sequence of Brevibacillus parabrevis NBRC 12334.</title>
        <authorList>
            <person name="Hosoyama A."/>
            <person name="Uohara A."/>
            <person name="Ohji S."/>
            <person name="Ichikawa N."/>
        </authorList>
    </citation>
    <scope>NUCLEOTIDE SEQUENCE [LARGE SCALE GENOMIC DNA]</scope>
    <source>
        <strain evidence="10 11">NBRC 12334</strain>
    </source>
</reference>
<dbReference type="EMBL" id="BJMH01000023">
    <property type="protein sequence ID" value="GEB34484.1"/>
    <property type="molecule type" value="Genomic_DNA"/>
</dbReference>
<keyword evidence="7 8" id="KW-0472">Membrane</keyword>
<dbReference type="Proteomes" id="UP000316882">
    <property type="component" value="Unassembled WGS sequence"/>
</dbReference>